<evidence type="ECO:0000259" key="7">
    <source>
        <dbReference type="PROSITE" id="PS51900"/>
    </source>
</evidence>
<keyword evidence="9" id="KW-1185">Reference proteome</keyword>
<dbReference type="Pfam" id="PF13495">
    <property type="entry name" value="Phage_int_SAM_4"/>
    <property type="match status" value="1"/>
</dbReference>
<dbReference type="InterPro" id="IPR044068">
    <property type="entry name" value="CB"/>
</dbReference>
<dbReference type="SUPFAM" id="SSF56349">
    <property type="entry name" value="DNA breaking-rejoining enzymes"/>
    <property type="match status" value="1"/>
</dbReference>
<dbReference type="Gene3D" id="1.10.150.130">
    <property type="match status" value="1"/>
</dbReference>
<dbReference type="InterPro" id="IPR013762">
    <property type="entry name" value="Integrase-like_cat_sf"/>
</dbReference>
<dbReference type="InterPro" id="IPR002104">
    <property type="entry name" value="Integrase_catalytic"/>
</dbReference>
<dbReference type="GO" id="GO:0015074">
    <property type="term" value="P:DNA integration"/>
    <property type="evidence" value="ECO:0007669"/>
    <property type="project" value="UniProtKB-KW"/>
</dbReference>
<keyword evidence="2" id="KW-0229">DNA integration</keyword>
<evidence type="ECO:0000256" key="5">
    <source>
        <dbReference type="PROSITE-ProRule" id="PRU01248"/>
    </source>
</evidence>
<dbReference type="Proteomes" id="UP000600588">
    <property type="component" value="Unassembled WGS sequence"/>
</dbReference>
<dbReference type="AlphaFoldDB" id="A0A8J6U913"/>
<organism evidence="8 9">
    <name type="scientific">Aestuariibaculum sediminum</name>
    <dbReference type="NCBI Taxonomy" id="2770637"/>
    <lineage>
        <taxon>Bacteria</taxon>
        <taxon>Pseudomonadati</taxon>
        <taxon>Bacteroidota</taxon>
        <taxon>Flavobacteriia</taxon>
        <taxon>Flavobacteriales</taxon>
        <taxon>Flavobacteriaceae</taxon>
    </lineage>
</organism>
<dbReference type="GO" id="GO:0003677">
    <property type="term" value="F:DNA binding"/>
    <property type="evidence" value="ECO:0007669"/>
    <property type="project" value="UniProtKB-UniRule"/>
</dbReference>
<dbReference type="RefSeq" id="WP_188231538.1">
    <property type="nucleotide sequence ID" value="NZ_JACVXB010000015.1"/>
</dbReference>
<name>A0A8J6U913_9FLAO</name>
<dbReference type="PANTHER" id="PTHR30349:SF64">
    <property type="entry name" value="PROPHAGE INTEGRASE INTD-RELATED"/>
    <property type="match status" value="1"/>
</dbReference>
<reference evidence="8 9" key="1">
    <citation type="submission" date="2020-09" db="EMBL/GenBank/DDBJ databases">
        <title>TT11 complete genome.</title>
        <authorList>
            <person name="Wu Z."/>
        </authorList>
    </citation>
    <scope>NUCLEOTIDE SEQUENCE [LARGE SCALE GENOMIC DNA]</scope>
    <source>
        <strain evidence="8 9">TT11</strain>
    </source>
</reference>
<evidence type="ECO:0000256" key="4">
    <source>
        <dbReference type="ARBA" id="ARBA00023172"/>
    </source>
</evidence>
<dbReference type="InterPro" id="IPR004107">
    <property type="entry name" value="Integrase_SAM-like_N"/>
</dbReference>
<dbReference type="GO" id="GO:0006310">
    <property type="term" value="P:DNA recombination"/>
    <property type="evidence" value="ECO:0007669"/>
    <property type="project" value="UniProtKB-KW"/>
</dbReference>
<comment type="caution">
    <text evidence="8">The sequence shown here is derived from an EMBL/GenBank/DDBJ whole genome shotgun (WGS) entry which is preliminary data.</text>
</comment>
<dbReference type="Pfam" id="PF00589">
    <property type="entry name" value="Phage_integrase"/>
    <property type="match status" value="1"/>
</dbReference>
<evidence type="ECO:0000313" key="9">
    <source>
        <dbReference type="Proteomes" id="UP000600588"/>
    </source>
</evidence>
<accession>A0A8J6U913</accession>
<evidence type="ECO:0000256" key="2">
    <source>
        <dbReference type="ARBA" id="ARBA00022908"/>
    </source>
</evidence>
<dbReference type="InterPro" id="IPR011010">
    <property type="entry name" value="DNA_brk_join_enz"/>
</dbReference>
<sequence length="376" mass="43985">MTLNLHITLKHLLIDNIPQIGLKFYANTTLQILIKELDDVKWSKEFTMFYVRNTKTNLNAIFKLFKGVAWIDTKYFFEKSRAKNLDETFDASWVYKRNRNENYKFCPDSYLQKLELKKYANNTVKTYVSCFESFINYYVDQDINTLDENDIRNYLEYLIKTERSDSYINQAINSIKFYYETVLGLPNRFYSIERPRKSKKLPVVLSKPEILSIISNANNLKHKCIISLLYSAGLRRSELLNLKLTDIESKRMLIKVRDAKGNKDRYTILSEKVLKDLRAYYKQYRPTNYLFEGQNKEQYSANSVGKVVSNTAKQAGIKIPVTAHTLRHSFATHLLEAGTDIRYIQLLLGHNSTKTTEIYTHVAKNSFSSIKNPLDL</sequence>
<evidence type="ECO:0000256" key="3">
    <source>
        <dbReference type="ARBA" id="ARBA00023125"/>
    </source>
</evidence>
<feature type="domain" description="Tyr recombinase" evidence="6">
    <location>
        <begin position="200"/>
        <end position="372"/>
    </location>
</feature>
<evidence type="ECO:0000256" key="1">
    <source>
        <dbReference type="ARBA" id="ARBA00008857"/>
    </source>
</evidence>
<dbReference type="Gene3D" id="1.10.443.10">
    <property type="entry name" value="Intergrase catalytic core"/>
    <property type="match status" value="1"/>
</dbReference>
<evidence type="ECO:0000313" key="8">
    <source>
        <dbReference type="EMBL" id="MBD0833758.1"/>
    </source>
</evidence>
<dbReference type="PROSITE" id="PS51900">
    <property type="entry name" value="CB"/>
    <property type="match status" value="1"/>
</dbReference>
<dbReference type="EMBL" id="JACVXB010000015">
    <property type="protein sequence ID" value="MBD0833758.1"/>
    <property type="molecule type" value="Genomic_DNA"/>
</dbReference>
<comment type="similarity">
    <text evidence="1">Belongs to the 'phage' integrase family.</text>
</comment>
<gene>
    <name evidence="8" type="ORF">ICJ83_16630</name>
</gene>
<keyword evidence="4" id="KW-0233">DNA recombination</keyword>
<evidence type="ECO:0000259" key="6">
    <source>
        <dbReference type="PROSITE" id="PS51898"/>
    </source>
</evidence>
<dbReference type="InterPro" id="IPR010998">
    <property type="entry name" value="Integrase_recombinase_N"/>
</dbReference>
<dbReference type="PROSITE" id="PS51898">
    <property type="entry name" value="TYR_RECOMBINASE"/>
    <property type="match status" value="1"/>
</dbReference>
<feature type="domain" description="Core-binding (CB)" evidence="7">
    <location>
        <begin position="101"/>
        <end position="183"/>
    </location>
</feature>
<dbReference type="InterPro" id="IPR050090">
    <property type="entry name" value="Tyrosine_recombinase_XerCD"/>
</dbReference>
<keyword evidence="3 5" id="KW-0238">DNA-binding</keyword>
<proteinExistence type="inferred from homology"/>
<protein>
    <submittedName>
        <fullName evidence="8">Tyrosine-type recombinase/integrase</fullName>
    </submittedName>
</protein>
<dbReference type="PANTHER" id="PTHR30349">
    <property type="entry name" value="PHAGE INTEGRASE-RELATED"/>
    <property type="match status" value="1"/>
</dbReference>
<dbReference type="NCBIfam" id="NF040815">
    <property type="entry name" value="recomb_XerA_Arch"/>
    <property type="match status" value="1"/>
</dbReference>